<evidence type="ECO:0000313" key="7">
    <source>
        <dbReference type="EMBL" id="KAL1515618.1"/>
    </source>
</evidence>
<comment type="subcellular location">
    <subcellularLocation>
        <location evidence="1">Membrane</location>
        <topology evidence="1">Multi-pass membrane protein</topology>
    </subcellularLocation>
</comment>
<keyword evidence="3 5" id="KW-1133">Transmembrane helix</keyword>
<evidence type="ECO:0000256" key="1">
    <source>
        <dbReference type="ARBA" id="ARBA00004141"/>
    </source>
</evidence>
<reference evidence="7 8" key="1">
    <citation type="journal article" date="2024" name="Science">
        <title>Giant polyketide synthase enzymes in the biosynthesis of giant marine polyether toxins.</title>
        <authorList>
            <person name="Fallon T.R."/>
            <person name="Shende V.V."/>
            <person name="Wierzbicki I.H."/>
            <person name="Pendleton A.L."/>
            <person name="Watervoot N.F."/>
            <person name="Auber R.P."/>
            <person name="Gonzalez D.J."/>
            <person name="Wisecaver J.H."/>
            <person name="Moore B.S."/>
        </authorList>
    </citation>
    <scope>NUCLEOTIDE SEQUENCE [LARGE SCALE GENOMIC DNA]</scope>
    <source>
        <strain evidence="7 8">12B1</strain>
    </source>
</reference>
<evidence type="ECO:0000256" key="4">
    <source>
        <dbReference type="ARBA" id="ARBA00023136"/>
    </source>
</evidence>
<feature type="domain" description="Ion transport" evidence="6">
    <location>
        <begin position="152"/>
        <end position="382"/>
    </location>
</feature>
<dbReference type="GO" id="GO:0016020">
    <property type="term" value="C:membrane"/>
    <property type="evidence" value="ECO:0007669"/>
    <property type="project" value="UniProtKB-SubCell"/>
</dbReference>
<dbReference type="Pfam" id="PF00520">
    <property type="entry name" value="Ion_trans"/>
    <property type="match status" value="1"/>
</dbReference>
<keyword evidence="4 5" id="KW-0472">Membrane</keyword>
<dbReference type="Proteomes" id="UP001515480">
    <property type="component" value="Unassembled WGS sequence"/>
</dbReference>
<comment type="caution">
    <text evidence="7">The sequence shown here is derived from an EMBL/GenBank/DDBJ whole genome shotgun (WGS) entry which is preliminary data.</text>
</comment>
<dbReference type="Gene3D" id="1.10.287.70">
    <property type="match status" value="1"/>
</dbReference>
<evidence type="ECO:0000256" key="5">
    <source>
        <dbReference type="SAM" id="Phobius"/>
    </source>
</evidence>
<feature type="transmembrane region" description="Helical" evidence="5">
    <location>
        <begin position="354"/>
        <end position="380"/>
    </location>
</feature>
<keyword evidence="8" id="KW-1185">Reference proteome</keyword>
<dbReference type="GO" id="GO:0005216">
    <property type="term" value="F:monoatomic ion channel activity"/>
    <property type="evidence" value="ECO:0007669"/>
    <property type="project" value="InterPro"/>
</dbReference>
<dbReference type="InterPro" id="IPR005821">
    <property type="entry name" value="Ion_trans_dom"/>
</dbReference>
<name>A0AB34J7D5_PRYPA</name>
<evidence type="ECO:0000259" key="6">
    <source>
        <dbReference type="Pfam" id="PF00520"/>
    </source>
</evidence>
<dbReference type="EMBL" id="JBGBPQ010000011">
    <property type="protein sequence ID" value="KAL1515618.1"/>
    <property type="molecule type" value="Genomic_DNA"/>
</dbReference>
<gene>
    <name evidence="7" type="ORF">AB1Y20_002237</name>
</gene>
<evidence type="ECO:0000313" key="8">
    <source>
        <dbReference type="Proteomes" id="UP001515480"/>
    </source>
</evidence>
<proteinExistence type="predicted"/>
<protein>
    <recommendedName>
        <fullName evidence="6">Ion transport domain-containing protein</fullName>
    </recommendedName>
</protein>
<sequence length="446" mass="50479">MVGLFIGLLQTSFNDYRADARSETKLYERVGALAAFSLLATDSAQTHHDEPVVSFDLFHSFVEYLEQNYAIRFQVSRHELFQLLKEEKESEDTGEMPSLEVEDFVFNLWRLLLKGTIYHTVETDNPFAWQLTLRRAFAHPTQVVQKAVKISLLLHAVAATMYALNDDWLDASLDLMLSILCVFEGFEVAVKLAAYGFQRFWWGAEYDPAGQGLFTQWENRTAAVVMGSTLAVFVTTYLLDDEWGNDARRLGLVLPTVRLFFVLHTARRVVFAMVPLRTYIGSALFLVLIIMWVYAIVGVTMFEGELASVADPAHRVRLTCFDSIPSAMLTLAQILNGEAWNEVMYAVINAHHSIYWLSYFVSFVIIETLMLTNLLVGVVLDSTTWFSMNTEDVTLQEHVGHGQKISELDELEGTYMNIVRERDGQKSSDSLHGSGLEADALISHKL</sequence>
<dbReference type="PANTHER" id="PTHR46726:SF1">
    <property type="entry name" value="TWO-PORE CALCIUM CHANNEL 3"/>
    <property type="match status" value="1"/>
</dbReference>
<accession>A0AB34J7D5</accession>
<organism evidence="7 8">
    <name type="scientific">Prymnesium parvum</name>
    <name type="common">Toxic golden alga</name>
    <dbReference type="NCBI Taxonomy" id="97485"/>
    <lineage>
        <taxon>Eukaryota</taxon>
        <taxon>Haptista</taxon>
        <taxon>Haptophyta</taxon>
        <taxon>Prymnesiophyceae</taxon>
        <taxon>Prymnesiales</taxon>
        <taxon>Prymnesiaceae</taxon>
        <taxon>Prymnesium</taxon>
    </lineage>
</organism>
<evidence type="ECO:0000256" key="3">
    <source>
        <dbReference type="ARBA" id="ARBA00022989"/>
    </source>
</evidence>
<evidence type="ECO:0000256" key="2">
    <source>
        <dbReference type="ARBA" id="ARBA00022692"/>
    </source>
</evidence>
<dbReference type="AlphaFoldDB" id="A0AB34J7D5"/>
<feature type="transmembrane region" description="Helical" evidence="5">
    <location>
        <begin position="221"/>
        <end position="239"/>
    </location>
</feature>
<keyword evidence="2 5" id="KW-0812">Transmembrane</keyword>
<dbReference type="PANTHER" id="PTHR46726">
    <property type="entry name" value="TWO PORE CHANNEL 3"/>
    <property type="match status" value="1"/>
</dbReference>
<feature type="transmembrane region" description="Helical" evidence="5">
    <location>
        <begin position="283"/>
        <end position="302"/>
    </location>
</feature>